<dbReference type="Proteomes" id="UP001163105">
    <property type="component" value="Unassembled WGS sequence"/>
</dbReference>
<name>A0AB34FX40_9HYPO</name>
<protein>
    <submittedName>
        <fullName evidence="3">Chitin synthase 2</fullName>
    </submittedName>
</protein>
<keyword evidence="2" id="KW-0812">Transmembrane</keyword>
<sequence>MATTSEPACHCDCAAGALHNEALIKLVICAGLALLLACLTRPLREGPSRFSHATWVSACFVATAALLWTAASTAEMPVPPQLQQGDDVLFARRRKRLVVAATVTGVFMAFATVISWILGAIVILDKKDAAKKAKAVAAGGPASDNHAPAAAQKDKDKESKQS</sequence>
<organism evidence="3 4">
    <name type="scientific">Purpureocillium lavendulum</name>
    <dbReference type="NCBI Taxonomy" id="1247861"/>
    <lineage>
        <taxon>Eukaryota</taxon>
        <taxon>Fungi</taxon>
        <taxon>Dikarya</taxon>
        <taxon>Ascomycota</taxon>
        <taxon>Pezizomycotina</taxon>
        <taxon>Sordariomycetes</taxon>
        <taxon>Hypocreomycetidae</taxon>
        <taxon>Hypocreales</taxon>
        <taxon>Ophiocordycipitaceae</taxon>
        <taxon>Purpureocillium</taxon>
    </lineage>
</organism>
<keyword evidence="2" id="KW-0472">Membrane</keyword>
<accession>A0AB34FX40</accession>
<dbReference type="EMBL" id="JAQHRD010000003">
    <property type="protein sequence ID" value="KAJ6443196.1"/>
    <property type="molecule type" value="Genomic_DNA"/>
</dbReference>
<feature type="transmembrane region" description="Helical" evidence="2">
    <location>
        <begin position="52"/>
        <end position="71"/>
    </location>
</feature>
<evidence type="ECO:0000313" key="4">
    <source>
        <dbReference type="Proteomes" id="UP001163105"/>
    </source>
</evidence>
<evidence type="ECO:0000256" key="1">
    <source>
        <dbReference type="SAM" id="MobiDB-lite"/>
    </source>
</evidence>
<feature type="compositionally biased region" description="Basic and acidic residues" evidence="1">
    <location>
        <begin position="152"/>
        <end position="162"/>
    </location>
</feature>
<feature type="transmembrane region" description="Helical" evidence="2">
    <location>
        <begin position="97"/>
        <end position="124"/>
    </location>
</feature>
<feature type="transmembrane region" description="Helical" evidence="2">
    <location>
        <begin position="22"/>
        <end position="40"/>
    </location>
</feature>
<comment type="caution">
    <text evidence="3">The sequence shown here is derived from an EMBL/GenBank/DDBJ whole genome shotgun (WGS) entry which is preliminary data.</text>
</comment>
<feature type="region of interest" description="Disordered" evidence="1">
    <location>
        <begin position="135"/>
        <end position="162"/>
    </location>
</feature>
<gene>
    <name evidence="3" type="ORF">O9K51_04375</name>
</gene>
<evidence type="ECO:0000313" key="3">
    <source>
        <dbReference type="EMBL" id="KAJ6443196.1"/>
    </source>
</evidence>
<reference evidence="3" key="1">
    <citation type="submission" date="2023-01" db="EMBL/GenBank/DDBJ databases">
        <title>The growth and conidiation of Purpureocillium lavendulum are regulated by nitrogen source and histone H3K14 acetylation.</title>
        <authorList>
            <person name="Tang P."/>
            <person name="Han J."/>
            <person name="Zhang C."/>
            <person name="Tang P."/>
            <person name="Qi F."/>
            <person name="Zhang K."/>
            <person name="Liang L."/>
        </authorList>
    </citation>
    <scope>NUCLEOTIDE SEQUENCE</scope>
    <source>
        <strain evidence="3">YMF1.00683</strain>
    </source>
</reference>
<evidence type="ECO:0000256" key="2">
    <source>
        <dbReference type="SAM" id="Phobius"/>
    </source>
</evidence>
<keyword evidence="2" id="KW-1133">Transmembrane helix</keyword>
<keyword evidence="4" id="KW-1185">Reference proteome</keyword>
<dbReference type="AlphaFoldDB" id="A0AB34FX40"/>
<proteinExistence type="predicted"/>